<comment type="catalytic activity">
    <reaction evidence="1">
        <text>ATP + protein L-histidine = ADP + protein N-phospho-L-histidine.</text>
        <dbReference type="EC" id="2.7.13.3"/>
    </reaction>
</comment>
<comment type="subcellular location">
    <subcellularLocation>
        <location evidence="2">Cell membrane</location>
    </subcellularLocation>
</comment>
<dbReference type="InterPro" id="IPR036097">
    <property type="entry name" value="HisK_dim/P_sf"/>
</dbReference>
<dbReference type="InterPro" id="IPR003594">
    <property type="entry name" value="HATPase_dom"/>
</dbReference>
<dbReference type="GO" id="GO:0004721">
    <property type="term" value="F:phosphoprotein phosphatase activity"/>
    <property type="evidence" value="ECO:0007669"/>
    <property type="project" value="InterPro"/>
</dbReference>
<dbReference type="Gene3D" id="3.30.450.20">
    <property type="entry name" value="PAS domain"/>
    <property type="match status" value="1"/>
</dbReference>
<dbReference type="InterPro" id="IPR035965">
    <property type="entry name" value="PAS-like_dom_sf"/>
</dbReference>
<accession>A0A1M4VYV0</accession>
<dbReference type="PROSITE" id="PS50112">
    <property type="entry name" value="PAS"/>
    <property type="match status" value="1"/>
</dbReference>
<reference evidence="22 23" key="1">
    <citation type="submission" date="2016-11" db="EMBL/GenBank/DDBJ databases">
        <authorList>
            <person name="Jaros S."/>
            <person name="Januszkiewicz K."/>
            <person name="Wedrychowicz H."/>
        </authorList>
    </citation>
    <scope>NUCLEOTIDE SEQUENCE [LARGE SCALE GENOMIC DNA]</scope>
    <source>
        <strain evidence="22 23">DSM 19980</strain>
    </source>
</reference>
<keyword evidence="5" id="KW-0813">Transport</keyword>
<dbReference type="CDD" id="cd00130">
    <property type="entry name" value="PAS"/>
    <property type="match status" value="1"/>
</dbReference>
<dbReference type="GO" id="GO:0005524">
    <property type="term" value="F:ATP binding"/>
    <property type="evidence" value="ECO:0007669"/>
    <property type="project" value="UniProtKB-KW"/>
</dbReference>
<keyword evidence="13" id="KW-0067">ATP-binding</keyword>
<feature type="region of interest" description="Disordered" evidence="18">
    <location>
        <begin position="431"/>
        <end position="450"/>
    </location>
</feature>
<feature type="domain" description="Histidine kinase" evidence="20">
    <location>
        <begin position="209"/>
        <end position="425"/>
    </location>
</feature>
<evidence type="ECO:0000313" key="23">
    <source>
        <dbReference type="Proteomes" id="UP000184346"/>
    </source>
</evidence>
<keyword evidence="9" id="KW-0808">Transferase</keyword>
<evidence type="ECO:0000256" key="18">
    <source>
        <dbReference type="SAM" id="MobiDB-lite"/>
    </source>
</evidence>
<evidence type="ECO:0000256" key="8">
    <source>
        <dbReference type="ARBA" id="ARBA00022592"/>
    </source>
</evidence>
<dbReference type="OrthoDB" id="9813151at2"/>
<dbReference type="Pfam" id="PF00989">
    <property type="entry name" value="PAS"/>
    <property type="match status" value="1"/>
</dbReference>
<dbReference type="Pfam" id="PF00512">
    <property type="entry name" value="HisKA"/>
    <property type="match status" value="1"/>
</dbReference>
<dbReference type="NCBIfam" id="TIGR02966">
    <property type="entry name" value="phoR_proteo"/>
    <property type="match status" value="1"/>
</dbReference>
<dbReference type="GO" id="GO:0006355">
    <property type="term" value="P:regulation of DNA-templated transcription"/>
    <property type="evidence" value="ECO:0007669"/>
    <property type="project" value="InterPro"/>
</dbReference>
<dbReference type="GO" id="GO:0016036">
    <property type="term" value="P:cellular response to phosphate starvation"/>
    <property type="evidence" value="ECO:0007669"/>
    <property type="project" value="TreeGrafter"/>
</dbReference>
<dbReference type="Gene3D" id="3.30.565.10">
    <property type="entry name" value="Histidine kinase-like ATPase, C-terminal domain"/>
    <property type="match status" value="1"/>
</dbReference>
<evidence type="ECO:0000256" key="9">
    <source>
        <dbReference type="ARBA" id="ARBA00022679"/>
    </source>
</evidence>
<dbReference type="InterPro" id="IPR000014">
    <property type="entry name" value="PAS"/>
</dbReference>
<dbReference type="InterPro" id="IPR003661">
    <property type="entry name" value="HisK_dim/P_dom"/>
</dbReference>
<dbReference type="SMART" id="SM00388">
    <property type="entry name" value="HisKA"/>
    <property type="match status" value="1"/>
</dbReference>
<keyword evidence="12 22" id="KW-0418">Kinase</keyword>
<keyword evidence="15" id="KW-0902">Two-component regulatory system</keyword>
<dbReference type="GO" id="GO:0000155">
    <property type="term" value="F:phosphorelay sensor kinase activity"/>
    <property type="evidence" value="ECO:0007669"/>
    <property type="project" value="InterPro"/>
</dbReference>
<dbReference type="SUPFAM" id="SSF55785">
    <property type="entry name" value="PYP-like sensor domain (PAS domain)"/>
    <property type="match status" value="1"/>
</dbReference>
<keyword evidence="10 19" id="KW-0812">Transmembrane</keyword>
<evidence type="ECO:0000313" key="22">
    <source>
        <dbReference type="EMBL" id="SHE74158.1"/>
    </source>
</evidence>
<keyword evidence="7" id="KW-0597">Phosphoprotein</keyword>
<dbReference type="CDD" id="cd00082">
    <property type="entry name" value="HisKA"/>
    <property type="match status" value="1"/>
</dbReference>
<keyword evidence="11" id="KW-0547">Nucleotide-binding</keyword>
<name>A0A1M4VYV0_9GAMM</name>
<evidence type="ECO:0000256" key="2">
    <source>
        <dbReference type="ARBA" id="ARBA00004236"/>
    </source>
</evidence>
<evidence type="ECO:0000256" key="10">
    <source>
        <dbReference type="ARBA" id="ARBA00022692"/>
    </source>
</evidence>
<dbReference type="GO" id="GO:0005886">
    <property type="term" value="C:plasma membrane"/>
    <property type="evidence" value="ECO:0007669"/>
    <property type="project" value="UniProtKB-SubCell"/>
</dbReference>
<dbReference type="EC" id="2.7.13.3" evidence="3"/>
<dbReference type="STRING" id="1121942.SAMN02745148_01014"/>
<dbReference type="SMART" id="SM00387">
    <property type="entry name" value="HATPase_c"/>
    <property type="match status" value="1"/>
</dbReference>
<evidence type="ECO:0000256" key="3">
    <source>
        <dbReference type="ARBA" id="ARBA00012438"/>
    </source>
</evidence>
<dbReference type="InterPro" id="IPR036890">
    <property type="entry name" value="HATPase_C_sf"/>
</dbReference>
<dbReference type="InterPro" id="IPR005467">
    <property type="entry name" value="His_kinase_dom"/>
</dbReference>
<dbReference type="FunFam" id="1.10.287.130:FF:000001">
    <property type="entry name" value="Two-component sensor histidine kinase"/>
    <property type="match status" value="1"/>
</dbReference>
<dbReference type="Gene3D" id="1.10.287.130">
    <property type="match status" value="1"/>
</dbReference>
<dbReference type="SMART" id="SM00091">
    <property type="entry name" value="PAS"/>
    <property type="match status" value="1"/>
</dbReference>
<dbReference type="PANTHER" id="PTHR45453">
    <property type="entry name" value="PHOSPHATE REGULON SENSOR PROTEIN PHOR"/>
    <property type="match status" value="1"/>
</dbReference>
<comment type="function">
    <text evidence="17">Member of the two-component regulatory system PhoR/PhoB involved in the phosphate regulon genes expression. PhoR may function as a membrane-associated protein kinase that phosphorylates PhoB in response to environmental signals.</text>
</comment>
<evidence type="ECO:0000256" key="14">
    <source>
        <dbReference type="ARBA" id="ARBA00022989"/>
    </source>
</evidence>
<evidence type="ECO:0000256" key="13">
    <source>
        <dbReference type="ARBA" id="ARBA00022840"/>
    </source>
</evidence>
<evidence type="ECO:0000256" key="16">
    <source>
        <dbReference type="ARBA" id="ARBA00023136"/>
    </source>
</evidence>
<evidence type="ECO:0000256" key="15">
    <source>
        <dbReference type="ARBA" id="ARBA00023012"/>
    </source>
</evidence>
<dbReference type="SUPFAM" id="SSF55874">
    <property type="entry name" value="ATPase domain of HSP90 chaperone/DNA topoisomerase II/histidine kinase"/>
    <property type="match status" value="1"/>
</dbReference>
<dbReference type="PANTHER" id="PTHR45453:SF1">
    <property type="entry name" value="PHOSPHATE REGULON SENSOR PROTEIN PHOR"/>
    <property type="match status" value="1"/>
</dbReference>
<evidence type="ECO:0000259" key="21">
    <source>
        <dbReference type="PROSITE" id="PS50112"/>
    </source>
</evidence>
<keyword evidence="16 19" id="KW-0472">Membrane</keyword>
<evidence type="ECO:0000256" key="17">
    <source>
        <dbReference type="ARBA" id="ARBA00025207"/>
    </source>
</evidence>
<dbReference type="PROSITE" id="PS50109">
    <property type="entry name" value="HIS_KIN"/>
    <property type="match status" value="1"/>
</dbReference>
<organism evidence="22 23">
    <name type="scientific">Modicisalibacter ilicicola DSM 19980</name>
    <dbReference type="NCBI Taxonomy" id="1121942"/>
    <lineage>
        <taxon>Bacteria</taxon>
        <taxon>Pseudomonadati</taxon>
        <taxon>Pseudomonadota</taxon>
        <taxon>Gammaproteobacteria</taxon>
        <taxon>Oceanospirillales</taxon>
        <taxon>Halomonadaceae</taxon>
        <taxon>Modicisalibacter</taxon>
    </lineage>
</organism>
<dbReference type="InterPro" id="IPR050351">
    <property type="entry name" value="BphY/WalK/GraS-like"/>
</dbReference>
<sequence length="450" mass="51456">MHYWTNELWRLTWLVGGAGLLGWVAGEAGWGLALGLSLFVFLHLRQLRRLYVWLTRHPHQEPPTASGVWGDLFDRLYRYQKSQRNTQQRLRDIIRRVQDSSEAMRDSVVMLDRRGDLEWWNSAAEQMLGLQAAHDRGQHITNLLRSPRFIDYFNARDYREPLTLPSPIRDDLILQFQITLYGDNERLLMARDITRLHRLEQMRRDFVANVSHELRTPLTVLAGYLETYGEHAGQLPPRWQRGITRMQEQTTRMQNLVTDLLLLSRLETDHQAEQAEPVTIEPLLESIRRDAETLSGGSHVLRLEIEEERRLSGIEQEIRSAVSNLVFNAVRYTAPGSTITLGWRPWQGGAALEVVDDGEGIDPVHIPRLTERFYRVDKGRSAATGGTGLGLAIVKHVLLRHDARLEIESSPGQGALFRCAFPASRLVQAAAEPPRETNVTPITAASLRRR</sequence>
<evidence type="ECO:0000256" key="1">
    <source>
        <dbReference type="ARBA" id="ARBA00000085"/>
    </source>
</evidence>
<dbReference type="InterPro" id="IPR014310">
    <property type="entry name" value="Sig_transdc_His_kinase_PhoR"/>
</dbReference>
<evidence type="ECO:0000256" key="4">
    <source>
        <dbReference type="ARBA" id="ARBA00019665"/>
    </source>
</evidence>
<dbReference type="NCBIfam" id="NF008235">
    <property type="entry name" value="PRK11006.1"/>
    <property type="match status" value="1"/>
</dbReference>
<dbReference type="Pfam" id="PF02518">
    <property type="entry name" value="HATPase_c"/>
    <property type="match status" value="1"/>
</dbReference>
<dbReference type="GO" id="GO:0006817">
    <property type="term" value="P:phosphate ion transport"/>
    <property type="evidence" value="ECO:0007669"/>
    <property type="project" value="UniProtKB-KW"/>
</dbReference>
<dbReference type="EMBL" id="FQUJ01000004">
    <property type="protein sequence ID" value="SHE74158.1"/>
    <property type="molecule type" value="Genomic_DNA"/>
</dbReference>
<dbReference type="SUPFAM" id="SSF47384">
    <property type="entry name" value="Homodimeric domain of signal transducing histidine kinase"/>
    <property type="match status" value="1"/>
</dbReference>
<evidence type="ECO:0000256" key="12">
    <source>
        <dbReference type="ARBA" id="ARBA00022777"/>
    </source>
</evidence>
<dbReference type="Pfam" id="PF11808">
    <property type="entry name" value="PhoR"/>
    <property type="match status" value="1"/>
</dbReference>
<feature type="domain" description="PAS" evidence="21">
    <location>
        <begin position="86"/>
        <end position="131"/>
    </location>
</feature>
<keyword evidence="8" id="KW-0592">Phosphate transport</keyword>
<evidence type="ECO:0000259" key="20">
    <source>
        <dbReference type="PROSITE" id="PS50109"/>
    </source>
</evidence>
<keyword evidence="14 19" id="KW-1133">Transmembrane helix</keyword>
<dbReference type="InterPro" id="IPR021766">
    <property type="entry name" value="PhoR_N"/>
</dbReference>
<evidence type="ECO:0000256" key="19">
    <source>
        <dbReference type="SAM" id="Phobius"/>
    </source>
</evidence>
<evidence type="ECO:0000256" key="5">
    <source>
        <dbReference type="ARBA" id="ARBA00022448"/>
    </source>
</evidence>
<protein>
    <recommendedName>
        <fullName evidence="4">Phosphate regulon sensor protein PhoR</fullName>
        <ecNumber evidence="3">2.7.13.3</ecNumber>
    </recommendedName>
</protein>
<evidence type="ECO:0000256" key="6">
    <source>
        <dbReference type="ARBA" id="ARBA00022475"/>
    </source>
</evidence>
<keyword evidence="23" id="KW-1185">Reference proteome</keyword>
<dbReference type="Proteomes" id="UP000184346">
    <property type="component" value="Unassembled WGS sequence"/>
</dbReference>
<dbReference type="InterPro" id="IPR013767">
    <property type="entry name" value="PAS_fold"/>
</dbReference>
<dbReference type="InterPro" id="IPR004358">
    <property type="entry name" value="Sig_transdc_His_kin-like_C"/>
</dbReference>
<evidence type="ECO:0000256" key="7">
    <source>
        <dbReference type="ARBA" id="ARBA00022553"/>
    </source>
</evidence>
<dbReference type="AlphaFoldDB" id="A0A1M4VYV0"/>
<gene>
    <name evidence="22" type="ORF">SAMN02745148_01014</name>
</gene>
<feature type="transmembrane region" description="Helical" evidence="19">
    <location>
        <begin position="20"/>
        <end position="42"/>
    </location>
</feature>
<dbReference type="RefSeq" id="WP_072820379.1">
    <property type="nucleotide sequence ID" value="NZ_FQUJ01000004.1"/>
</dbReference>
<proteinExistence type="predicted"/>
<evidence type="ECO:0000256" key="11">
    <source>
        <dbReference type="ARBA" id="ARBA00022741"/>
    </source>
</evidence>
<keyword evidence="6" id="KW-1003">Cell membrane</keyword>
<dbReference type="PRINTS" id="PR00344">
    <property type="entry name" value="BCTRLSENSOR"/>
</dbReference>